<organism evidence="2 3">
    <name type="scientific">Mikania micrantha</name>
    <name type="common">bitter vine</name>
    <dbReference type="NCBI Taxonomy" id="192012"/>
    <lineage>
        <taxon>Eukaryota</taxon>
        <taxon>Viridiplantae</taxon>
        <taxon>Streptophyta</taxon>
        <taxon>Embryophyta</taxon>
        <taxon>Tracheophyta</taxon>
        <taxon>Spermatophyta</taxon>
        <taxon>Magnoliopsida</taxon>
        <taxon>eudicotyledons</taxon>
        <taxon>Gunneridae</taxon>
        <taxon>Pentapetalae</taxon>
        <taxon>asterids</taxon>
        <taxon>campanulids</taxon>
        <taxon>Asterales</taxon>
        <taxon>Asteraceae</taxon>
        <taxon>Asteroideae</taxon>
        <taxon>Heliantheae alliance</taxon>
        <taxon>Eupatorieae</taxon>
        <taxon>Mikania</taxon>
    </lineage>
</organism>
<evidence type="ECO:0000313" key="3">
    <source>
        <dbReference type="Proteomes" id="UP000326396"/>
    </source>
</evidence>
<gene>
    <name evidence="2" type="ORF">E3N88_20262</name>
</gene>
<reference evidence="2 3" key="1">
    <citation type="submission" date="2019-05" db="EMBL/GenBank/DDBJ databases">
        <title>Mikania micrantha, genome provides insights into the molecular mechanism of rapid growth.</title>
        <authorList>
            <person name="Liu B."/>
        </authorList>
    </citation>
    <scope>NUCLEOTIDE SEQUENCE [LARGE SCALE GENOMIC DNA]</scope>
    <source>
        <strain evidence="2">NLD-2019</strain>
        <tissue evidence="2">Leaf</tissue>
    </source>
</reference>
<feature type="compositionally biased region" description="Basic and acidic residues" evidence="1">
    <location>
        <begin position="166"/>
        <end position="182"/>
    </location>
</feature>
<name>A0A5N6NHP3_9ASTR</name>
<dbReference type="AlphaFoldDB" id="A0A5N6NHP3"/>
<comment type="caution">
    <text evidence="2">The sequence shown here is derived from an EMBL/GenBank/DDBJ whole genome shotgun (WGS) entry which is preliminary data.</text>
</comment>
<dbReference type="EMBL" id="SZYD01000011">
    <property type="protein sequence ID" value="KAD4888189.1"/>
    <property type="molecule type" value="Genomic_DNA"/>
</dbReference>
<proteinExistence type="predicted"/>
<sequence length="303" mass="35948">MGKSGEKWDDTVQNGEKWGRVRKADVALMWQWGKIKLRYGGYFRLGKNSSTKRYCFGFQKCIHINKYIYYYDDLIEEVATHYPKDRGFVFSLFFIDKFDTKQSYIKVYSSENFQLMLDMYEVEREITVYVTTSDKVETSSMHGRALGDVDDEQHDKEESEYSLSDDSYHSHYSTDHEAKDEDSGTTLHTSKNQTIKVNSTFENVIEFRRALNHYAIINEDNQTINGLMETMKKRYIHQQSNDHMKDQERIELSQMTRLKRDKNTSVVVSMDIVKRHAKIQNLKIKNQQVKEDEERDCEFEILF</sequence>
<feature type="region of interest" description="Disordered" evidence="1">
    <location>
        <begin position="141"/>
        <end position="187"/>
    </location>
</feature>
<accession>A0A5N6NHP3</accession>
<evidence type="ECO:0000313" key="2">
    <source>
        <dbReference type="EMBL" id="KAD4888189.1"/>
    </source>
</evidence>
<protein>
    <submittedName>
        <fullName evidence="2">Uncharacterized protein</fullName>
    </submittedName>
</protein>
<evidence type="ECO:0000256" key="1">
    <source>
        <dbReference type="SAM" id="MobiDB-lite"/>
    </source>
</evidence>
<dbReference type="Proteomes" id="UP000326396">
    <property type="component" value="Linkage Group LG19"/>
</dbReference>
<keyword evidence="3" id="KW-1185">Reference proteome</keyword>